<accession>A0A6A5WYD2</accession>
<keyword evidence="1" id="KW-0067">ATP-binding</keyword>
<keyword evidence="1" id="KW-0378">Hydrolase</keyword>
<sequence>MAGKANKRGRPGWQTTQGNRAHNRAGGTAASRNPFAGLAASENDDVDSSEMNAHLTERFVGGNGSRAYSDLARVPIGASRNLGIQEYFMATQTPVPAGGLWLQKPEIPTSSEILSKPNANHINIIDVGEDIRPNKPEGSFESVDDYLGTHYNLLREDAIRPLREAVEQVRGAPFLDESEYLGGASIGVYDPVHITAIVFSNRGLAVRVAFSLSRVKKYVRWEQSKRLITGTLVALSPADDTFQTKCIIATVAARPISALSQNPPEIDLFFARSDDVEIDPMRKWIMVECRASFFESSRHTMTALQHMAREPFPLSEHLVQAKQDVDPPEYVLKNPFTDMSPLVPIEESKEFENVNILQSWPSSRSHGLDMSQSAALKSILTNRLAVIQGPPGTGKTYVSVIALKILLANMRSGDSPIIVTCQTNHALDQILRHIAEFEPHFARMGGRSKDTGIIKARTLFELRQSMSQQKIGGSRKHTAMVEIKKLANKMRMLLSPLEQDKPLLSHKTLVELGLITQGQADSLEMEAQYVMGISPDTPGIQMEQWMGRCLRDCDRPLQPDDFGMEFEEDDFEVEQLKELEAEAFAQDDDFETLKGPYILLSDNKIGKCGGNLRTDADIRDVLKTTPDLNNIPPVDRGDIYNYFLRHTKRIILQEFRGHAKAYEKLVKQRQIGQWEQDDRILREQRVVGLTTTGLSKYRAAIANLKPKIVLVEEAAETLEAPVTSACLPSLEHLILVGDHQQLRPRCQVREFENKPYHLNLSLFERMVNNGIQMECLSRQRRMIPEIRKLLVPIYGDMIRDHASVTDLNNRPLVEGMGGCNSFFFTHEWRESRDGNQSALNEKEADMIVGFFNYLVFNNVNPSKITVLTFYNGQRKLLNKKLMTHPNLRAHGALNIVTVDSYQGEENDIVILSLVRSNKRGNIGFLSVDNRVCVALSRAKRGFYLFGNAEMLACESIIWSEVIEIMYGKKSKGRSGPEGSAHKHRVGYLLPLICSRHKNKTWIEEPNDWEYVNGGCDQACRCTLPCGHMCLLRCHP</sequence>
<dbReference type="AlphaFoldDB" id="A0A6A5WYD2"/>
<dbReference type="Pfam" id="PF25396">
    <property type="entry name" value="ZNFX1"/>
    <property type="match status" value="1"/>
</dbReference>
<dbReference type="Pfam" id="PF13086">
    <property type="entry name" value="AAA_11"/>
    <property type="match status" value="1"/>
</dbReference>
<dbReference type="FunFam" id="3.40.50.300:FF:001366">
    <property type="entry name" value="ATP binding protein, putative"/>
    <property type="match status" value="1"/>
</dbReference>
<dbReference type="Proteomes" id="UP000799779">
    <property type="component" value="Unassembled WGS sequence"/>
</dbReference>
<protein>
    <recommendedName>
        <fullName evidence="8">P-loop containing nucleoside triphosphate hydrolase protein</fullName>
    </recommendedName>
</protein>
<evidence type="ECO:0000256" key="1">
    <source>
        <dbReference type="ARBA" id="ARBA00022806"/>
    </source>
</evidence>
<feature type="domain" description="DNA2/NAM7 helicase-like C-terminal" evidence="4">
    <location>
        <begin position="759"/>
        <end position="948"/>
    </location>
</feature>
<dbReference type="GO" id="GO:0031380">
    <property type="term" value="C:nuclear RNA-directed RNA polymerase complex"/>
    <property type="evidence" value="ECO:0007669"/>
    <property type="project" value="TreeGrafter"/>
</dbReference>
<keyword evidence="1" id="KW-0347">Helicase</keyword>
<dbReference type="GO" id="GO:0004386">
    <property type="term" value="F:helicase activity"/>
    <property type="evidence" value="ECO:0007669"/>
    <property type="project" value="InterPro"/>
</dbReference>
<keyword evidence="7" id="KW-1185">Reference proteome</keyword>
<dbReference type="EMBL" id="ML977569">
    <property type="protein sequence ID" value="KAF2004085.1"/>
    <property type="molecule type" value="Genomic_DNA"/>
</dbReference>
<dbReference type="InterPro" id="IPR045055">
    <property type="entry name" value="DNA2/NAM7-like"/>
</dbReference>
<reference evidence="6" key="1">
    <citation type="journal article" date="2020" name="Stud. Mycol.">
        <title>101 Dothideomycetes genomes: a test case for predicting lifestyles and emergence of pathogens.</title>
        <authorList>
            <person name="Haridas S."/>
            <person name="Albert R."/>
            <person name="Binder M."/>
            <person name="Bloem J."/>
            <person name="Labutti K."/>
            <person name="Salamov A."/>
            <person name="Andreopoulos B."/>
            <person name="Baker S."/>
            <person name="Barry K."/>
            <person name="Bills G."/>
            <person name="Bluhm B."/>
            <person name="Cannon C."/>
            <person name="Castanera R."/>
            <person name="Culley D."/>
            <person name="Daum C."/>
            <person name="Ezra D."/>
            <person name="Gonzalez J."/>
            <person name="Henrissat B."/>
            <person name="Kuo A."/>
            <person name="Liang C."/>
            <person name="Lipzen A."/>
            <person name="Lutzoni F."/>
            <person name="Magnuson J."/>
            <person name="Mondo S."/>
            <person name="Nolan M."/>
            <person name="Ohm R."/>
            <person name="Pangilinan J."/>
            <person name="Park H.-J."/>
            <person name="Ramirez L."/>
            <person name="Alfaro M."/>
            <person name="Sun H."/>
            <person name="Tritt A."/>
            <person name="Yoshinaga Y."/>
            <person name="Zwiers L.-H."/>
            <person name="Turgeon B."/>
            <person name="Goodwin S."/>
            <person name="Spatafora J."/>
            <person name="Crous P."/>
            <person name="Grigoriev I."/>
        </authorList>
    </citation>
    <scope>NUCLEOTIDE SEQUENCE</scope>
    <source>
        <strain evidence="6">CBS 123094</strain>
    </source>
</reference>
<evidence type="ECO:0000259" key="3">
    <source>
        <dbReference type="Pfam" id="PF13086"/>
    </source>
</evidence>
<evidence type="ECO:0000313" key="7">
    <source>
        <dbReference type="Proteomes" id="UP000799779"/>
    </source>
</evidence>
<evidence type="ECO:0000259" key="5">
    <source>
        <dbReference type="Pfam" id="PF25396"/>
    </source>
</evidence>
<dbReference type="InterPro" id="IPR041677">
    <property type="entry name" value="DNA2/NAM7_AAA_11"/>
</dbReference>
<dbReference type="SUPFAM" id="SSF52540">
    <property type="entry name" value="P-loop containing nucleoside triphosphate hydrolases"/>
    <property type="match status" value="1"/>
</dbReference>
<feature type="domain" description="ZNFX1" evidence="5">
    <location>
        <begin position="185"/>
        <end position="290"/>
    </location>
</feature>
<dbReference type="InterPro" id="IPR041679">
    <property type="entry name" value="DNA2/NAM7-like_C"/>
</dbReference>
<dbReference type="Pfam" id="PF13087">
    <property type="entry name" value="AAA_12"/>
    <property type="match status" value="1"/>
</dbReference>
<dbReference type="InterPro" id="IPR057373">
    <property type="entry name" value="ZNFX1"/>
</dbReference>
<feature type="compositionally biased region" description="Basic residues" evidence="2">
    <location>
        <begin position="1"/>
        <end position="10"/>
    </location>
</feature>
<evidence type="ECO:0000313" key="6">
    <source>
        <dbReference type="EMBL" id="KAF2004085.1"/>
    </source>
</evidence>
<dbReference type="PANTHER" id="PTHR10887:SF341">
    <property type="entry name" value="NFX1-TYPE ZINC FINGER-CONTAINING PROTEIN 1"/>
    <property type="match status" value="1"/>
</dbReference>
<dbReference type="PANTHER" id="PTHR10887">
    <property type="entry name" value="DNA2/NAM7 HELICASE FAMILY"/>
    <property type="match status" value="1"/>
</dbReference>
<gene>
    <name evidence="6" type="ORF">P154DRAFT_65985</name>
</gene>
<organism evidence="6 7">
    <name type="scientific">Amniculicola lignicola CBS 123094</name>
    <dbReference type="NCBI Taxonomy" id="1392246"/>
    <lineage>
        <taxon>Eukaryota</taxon>
        <taxon>Fungi</taxon>
        <taxon>Dikarya</taxon>
        <taxon>Ascomycota</taxon>
        <taxon>Pezizomycotina</taxon>
        <taxon>Dothideomycetes</taxon>
        <taxon>Pleosporomycetidae</taxon>
        <taxon>Pleosporales</taxon>
        <taxon>Amniculicolaceae</taxon>
        <taxon>Amniculicola</taxon>
    </lineage>
</organism>
<feature type="region of interest" description="Disordered" evidence="2">
    <location>
        <begin position="1"/>
        <end position="34"/>
    </location>
</feature>
<dbReference type="Gene3D" id="3.40.50.300">
    <property type="entry name" value="P-loop containing nucleotide triphosphate hydrolases"/>
    <property type="match status" value="3"/>
</dbReference>
<evidence type="ECO:0008006" key="8">
    <source>
        <dbReference type="Google" id="ProtNLM"/>
    </source>
</evidence>
<keyword evidence="1" id="KW-0547">Nucleotide-binding</keyword>
<dbReference type="OrthoDB" id="409395at2759"/>
<evidence type="ECO:0000256" key="2">
    <source>
        <dbReference type="SAM" id="MobiDB-lite"/>
    </source>
</evidence>
<feature type="domain" description="DNA2/NAM7 helicase helicase" evidence="3">
    <location>
        <begin position="368"/>
        <end position="744"/>
    </location>
</feature>
<dbReference type="GO" id="GO:0031048">
    <property type="term" value="P:regulatory ncRNA-mediated heterochromatin formation"/>
    <property type="evidence" value="ECO:0007669"/>
    <property type="project" value="TreeGrafter"/>
</dbReference>
<dbReference type="InterPro" id="IPR027417">
    <property type="entry name" value="P-loop_NTPase"/>
</dbReference>
<proteinExistence type="predicted"/>
<dbReference type="CDD" id="cd18808">
    <property type="entry name" value="SF1_C_Upf1"/>
    <property type="match status" value="1"/>
</dbReference>
<evidence type="ECO:0000259" key="4">
    <source>
        <dbReference type="Pfam" id="PF13087"/>
    </source>
</evidence>
<dbReference type="InterPro" id="IPR047187">
    <property type="entry name" value="SF1_C_Upf1"/>
</dbReference>
<name>A0A6A5WYD2_9PLEO</name>